<reference evidence="4" key="2">
    <citation type="submission" date="2025-09" db="UniProtKB">
        <authorList>
            <consortium name="Ensembl"/>
        </authorList>
    </citation>
    <scope>IDENTIFICATION</scope>
</reference>
<dbReference type="FunFam" id="2.10.70.10:FF:000013">
    <property type="entry name" value="Collagen, type I, alpha 1"/>
    <property type="match status" value="1"/>
</dbReference>
<evidence type="ECO:0000313" key="4">
    <source>
        <dbReference type="Ensembl" id="ENSSLUP00000060755.1"/>
    </source>
</evidence>
<dbReference type="SMART" id="SM00214">
    <property type="entry name" value="VWC"/>
    <property type="match status" value="1"/>
</dbReference>
<keyword evidence="5" id="KW-1185">Reference proteome</keyword>
<organism evidence="4 5">
    <name type="scientific">Sander lucioperca</name>
    <name type="common">Pike-perch</name>
    <name type="synonym">Perca lucioperca</name>
    <dbReference type="NCBI Taxonomy" id="283035"/>
    <lineage>
        <taxon>Eukaryota</taxon>
        <taxon>Metazoa</taxon>
        <taxon>Chordata</taxon>
        <taxon>Craniata</taxon>
        <taxon>Vertebrata</taxon>
        <taxon>Euteleostomi</taxon>
        <taxon>Actinopterygii</taxon>
        <taxon>Neopterygii</taxon>
        <taxon>Teleostei</taxon>
        <taxon>Neoteleostei</taxon>
        <taxon>Acanthomorphata</taxon>
        <taxon>Eupercaria</taxon>
        <taxon>Perciformes</taxon>
        <taxon>Percoidei</taxon>
        <taxon>Percidae</taxon>
        <taxon>Luciopercinae</taxon>
        <taxon>Sander</taxon>
    </lineage>
</organism>
<dbReference type="Gene3D" id="2.10.70.10">
    <property type="entry name" value="Complement Module, domain 1"/>
    <property type="match status" value="1"/>
</dbReference>
<keyword evidence="2" id="KW-0732">Signal</keyword>
<keyword evidence="1" id="KW-0472">Membrane</keyword>
<dbReference type="PROSITE" id="PS50184">
    <property type="entry name" value="VWFC_2"/>
    <property type="match status" value="1"/>
</dbReference>
<dbReference type="InterPro" id="IPR001007">
    <property type="entry name" value="VWF_dom"/>
</dbReference>
<keyword evidence="1" id="KW-0812">Transmembrane</keyword>
<evidence type="ECO:0000259" key="3">
    <source>
        <dbReference type="PROSITE" id="PS50184"/>
    </source>
</evidence>
<protein>
    <recommendedName>
        <fullName evidence="3">VWFC domain-containing protein</fullName>
    </recommendedName>
</protein>
<dbReference type="Ensembl" id="ENSSLUT00000062470.1">
    <property type="protein sequence ID" value="ENSSLUP00000060755.1"/>
    <property type="gene ID" value="ENSSLUG00000025902.1"/>
</dbReference>
<feature type="signal peptide" evidence="2">
    <location>
        <begin position="1"/>
        <end position="32"/>
    </location>
</feature>
<reference evidence="4" key="1">
    <citation type="submission" date="2025-08" db="UniProtKB">
        <authorList>
            <consortium name="Ensembl"/>
        </authorList>
    </citation>
    <scope>IDENTIFICATION</scope>
</reference>
<evidence type="ECO:0000256" key="2">
    <source>
        <dbReference type="SAM" id="SignalP"/>
    </source>
</evidence>
<dbReference type="Proteomes" id="UP000694568">
    <property type="component" value="Unplaced"/>
</dbReference>
<evidence type="ECO:0000256" key="1">
    <source>
        <dbReference type="SAM" id="Phobius"/>
    </source>
</evidence>
<feature type="chain" id="PRO_5034961024" description="VWFC domain-containing protein" evidence="2">
    <location>
        <begin position="33"/>
        <end position="185"/>
    </location>
</feature>
<dbReference type="PROSITE" id="PS01208">
    <property type="entry name" value="VWFC_1"/>
    <property type="match status" value="1"/>
</dbReference>
<dbReference type="AlphaFoldDB" id="A0A8D0AW66"/>
<proteinExistence type="predicted"/>
<dbReference type="Pfam" id="PF00093">
    <property type="entry name" value="VWC"/>
    <property type="match status" value="1"/>
</dbReference>
<sequence length="185" mass="20907">MGLHTVTFGCHTGFLWCYLCCLLSPQAPQVNLREPVFPLLCLQAFEQLQVTCTANGKAYSHHQTWSPEPCLICVCDTGTVECEEVVCEELSHCQTTEAPEGECCPVCSTAAPHPPPSTDNETGNKYLIFGRADLDVVHPFRHDFCVFFSFHPIIFFSYMFLSVLLRCHNKHDIFLTVMHILSRLH</sequence>
<evidence type="ECO:0000313" key="5">
    <source>
        <dbReference type="Proteomes" id="UP000694568"/>
    </source>
</evidence>
<feature type="domain" description="VWFC" evidence="3">
    <location>
        <begin position="50"/>
        <end position="108"/>
    </location>
</feature>
<feature type="transmembrane region" description="Helical" evidence="1">
    <location>
        <begin position="146"/>
        <end position="165"/>
    </location>
</feature>
<dbReference type="SUPFAM" id="SSF57603">
    <property type="entry name" value="FnI-like domain"/>
    <property type="match status" value="1"/>
</dbReference>
<name>A0A8D0AW66_SANLU</name>
<dbReference type="GeneTree" id="ENSGT00940000177931"/>
<accession>A0A8D0AW66</accession>
<keyword evidence="1" id="KW-1133">Transmembrane helix</keyword>